<sequence>MAGSLEDYIRALEHRQIVDIVYIVSAAILLYDLILTLHLEISLVWFSRWNYTKVLYLLTRYIPFAANGLILYSHLSSGASATICSNSFHAAGWLYLAGLDLAEVILAIRTWACWGRNKWVGIGLALWTLCCQVPSVIFWYKFLASLRFGSPVASMQLNNCFVVDSNRFLWVDWLVFLLGEGVALILMVIFAYRTSREGNNTPLVKLIYRDGIIFYVYLFCVTSINISLTLTLDNAFVALVSPVQSAIHSVLTTRIILNIREAASRRRDDFSSDLHLSETNSHASRPRMDFAENQALTRSGGDQEGDRFRYLERYDGGSSMGRSEMMSISTRTVVSHVTLPVTRDARGKKVVGRTELDDDDDLDSIRTSPEDWV</sequence>
<feature type="transmembrane region" description="Helical" evidence="2">
    <location>
        <begin position="212"/>
        <end position="230"/>
    </location>
</feature>
<feature type="domain" description="DUF6533" evidence="3">
    <location>
        <begin position="21"/>
        <end position="64"/>
    </location>
</feature>
<evidence type="ECO:0000313" key="4">
    <source>
        <dbReference type="EMBL" id="KAF9781697.1"/>
    </source>
</evidence>
<keyword evidence="2" id="KW-0812">Transmembrane</keyword>
<evidence type="ECO:0000256" key="1">
    <source>
        <dbReference type="SAM" id="MobiDB-lite"/>
    </source>
</evidence>
<evidence type="ECO:0000313" key="5">
    <source>
        <dbReference type="Proteomes" id="UP000736335"/>
    </source>
</evidence>
<dbReference type="Pfam" id="PF20151">
    <property type="entry name" value="DUF6533"/>
    <property type="match status" value="1"/>
</dbReference>
<dbReference type="OrthoDB" id="3350812at2759"/>
<feature type="transmembrane region" description="Helical" evidence="2">
    <location>
        <begin position="92"/>
        <end position="112"/>
    </location>
</feature>
<evidence type="ECO:0000259" key="3">
    <source>
        <dbReference type="Pfam" id="PF20151"/>
    </source>
</evidence>
<dbReference type="InterPro" id="IPR045340">
    <property type="entry name" value="DUF6533"/>
</dbReference>
<feature type="transmembrane region" description="Helical" evidence="2">
    <location>
        <begin position="236"/>
        <end position="257"/>
    </location>
</feature>
<name>A0A9P6L4E2_9AGAM</name>
<reference evidence="4" key="1">
    <citation type="journal article" date="2020" name="Nat. Commun.">
        <title>Large-scale genome sequencing of mycorrhizal fungi provides insights into the early evolution of symbiotic traits.</title>
        <authorList>
            <person name="Miyauchi S."/>
            <person name="Kiss E."/>
            <person name="Kuo A."/>
            <person name="Drula E."/>
            <person name="Kohler A."/>
            <person name="Sanchez-Garcia M."/>
            <person name="Morin E."/>
            <person name="Andreopoulos B."/>
            <person name="Barry K.W."/>
            <person name="Bonito G."/>
            <person name="Buee M."/>
            <person name="Carver A."/>
            <person name="Chen C."/>
            <person name="Cichocki N."/>
            <person name="Clum A."/>
            <person name="Culley D."/>
            <person name="Crous P.W."/>
            <person name="Fauchery L."/>
            <person name="Girlanda M."/>
            <person name="Hayes R.D."/>
            <person name="Keri Z."/>
            <person name="LaButti K."/>
            <person name="Lipzen A."/>
            <person name="Lombard V."/>
            <person name="Magnuson J."/>
            <person name="Maillard F."/>
            <person name="Murat C."/>
            <person name="Nolan M."/>
            <person name="Ohm R.A."/>
            <person name="Pangilinan J."/>
            <person name="Pereira M.F."/>
            <person name="Perotto S."/>
            <person name="Peter M."/>
            <person name="Pfister S."/>
            <person name="Riley R."/>
            <person name="Sitrit Y."/>
            <person name="Stielow J.B."/>
            <person name="Szollosi G."/>
            <person name="Zifcakova L."/>
            <person name="Stursova M."/>
            <person name="Spatafora J.W."/>
            <person name="Tedersoo L."/>
            <person name="Vaario L.M."/>
            <person name="Yamada A."/>
            <person name="Yan M."/>
            <person name="Wang P."/>
            <person name="Xu J."/>
            <person name="Bruns T."/>
            <person name="Baldrian P."/>
            <person name="Vilgalys R."/>
            <person name="Dunand C."/>
            <person name="Henrissat B."/>
            <person name="Grigoriev I.V."/>
            <person name="Hibbett D."/>
            <person name="Nagy L.G."/>
            <person name="Martin F.M."/>
        </authorList>
    </citation>
    <scope>NUCLEOTIDE SEQUENCE</scope>
    <source>
        <strain evidence="4">UH-Tt-Lm1</strain>
    </source>
</reference>
<accession>A0A9P6L4E2</accession>
<feature type="region of interest" description="Disordered" evidence="1">
    <location>
        <begin position="276"/>
        <end position="303"/>
    </location>
</feature>
<feature type="transmembrane region" description="Helical" evidence="2">
    <location>
        <begin position="173"/>
        <end position="192"/>
    </location>
</feature>
<reference evidence="4" key="2">
    <citation type="submission" date="2020-11" db="EMBL/GenBank/DDBJ databases">
        <authorList>
            <consortium name="DOE Joint Genome Institute"/>
            <person name="Kuo A."/>
            <person name="Miyauchi S."/>
            <person name="Kiss E."/>
            <person name="Drula E."/>
            <person name="Kohler A."/>
            <person name="Sanchez-Garcia M."/>
            <person name="Andreopoulos B."/>
            <person name="Barry K.W."/>
            <person name="Bonito G."/>
            <person name="Buee M."/>
            <person name="Carver A."/>
            <person name="Chen C."/>
            <person name="Cichocki N."/>
            <person name="Clum A."/>
            <person name="Culley D."/>
            <person name="Crous P.W."/>
            <person name="Fauchery L."/>
            <person name="Girlanda M."/>
            <person name="Hayes R."/>
            <person name="Keri Z."/>
            <person name="Labutti K."/>
            <person name="Lipzen A."/>
            <person name="Lombard V."/>
            <person name="Magnuson J."/>
            <person name="Maillard F."/>
            <person name="Morin E."/>
            <person name="Murat C."/>
            <person name="Nolan M."/>
            <person name="Ohm R."/>
            <person name="Pangilinan J."/>
            <person name="Pereira M."/>
            <person name="Perotto S."/>
            <person name="Peter M."/>
            <person name="Riley R."/>
            <person name="Sitrit Y."/>
            <person name="Stielow B."/>
            <person name="Szollosi G."/>
            <person name="Zifcakova L."/>
            <person name="Stursova M."/>
            <person name="Spatafora J.W."/>
            <person name="Tedersoo L."/>
            <person name="Vaario L.-M."/>
            <person name="Yamada A."/>
            <person name="Yan M."/>
            <person name="Wang P."/>
            <person name="Xu J."/>
            <person name="Bruns T."/>
            <person name="Baldrian P."/>
            <person name="Vilgalys R."/>
            <person name="Henrissat B."/>
            <person name="Grigoriev I.V."/>
            <person name="Hibbett D."/>
            <person name="Nagy L.G."/>
            <person name="Martin F.M."/>
        </authorList>
    </citation>
    <scope>NUCLEOTIDE SEQUENCE</scope>
    <source>
        <strain evidence="4">UH-Tt-Lm1</strain>
    </source>
</reference>
<proteinExistence type="predicted"/>
<protein>
    <recommendedName>
        <fullName evidence="3">DUF6533 domain-containing protein</fullName>
    </recommendedName>
</protein>
<comment type="caution">
    <text evidence="4">The sequence shown here is derived from an EMBL/GenBank/DDBJ whole genome shotgun (WGS) entry which is preliminary data.</text>
</comment>
<dbReference type="AlphaFoldDB" id="A0A9P6L4E2"/>
<organism evidence="4 5">
    <name type="scientific">Thelephora terrestris</name>
    <dbReference type="NCBI Taxonomy" id="56493"/>
    <lineage>
        <taxon>Eukaryota</taxon>
        <taxon>Fungi</taxon>
        <taxon>Dikarya</taxon>
        <taxon>Basidiomycota</taxon>
        <taxon>Agaricomycotina</taxon>
        <taxon>Agaricomycetes</taxon>
        <taxon>Thelephorales</taxon>
        <taxon>Thelephoraceae</taxon>
        <taxon>Thelephora</taxon>
    </lineage>
</organism>
<dbReference type="EMBL" id="WIUZ02000013">
    <property type="protein sequence ID" value="KAF9781697.1"/>
    <property type="molecule type" value="Genomic_DNA"/>
</dbReference>
<evidence type="ECO:0000256" key="2">
    <source>
        <dbReference type="SAM" id="Phobius"/>
    </source>
</evidence>
<keyword evidence="2" id="KW-0472">Membrane</keyword>
<keyword evidence="2" id="KW-1133">Transmembrane helix</keyword>
<feature type="transmembrane region" description="Helical" evidence="2">
    <location>
        <begin position="54"/>
        <end position="72"/>
    </location>
</feature>
<feature type="transmembrane region" description="Helical" evidence="2">
    <location>
        <begin position="20"/>
        <end position="47"/>
    </location>
</feature>
<gene>
    <name evidence="4" type="ORF">BJ322DRAFT_1161529</name>
</gene>
<feature type="transmembrane region" description="Helical" evidence="2">
    <location>
        <begin position="119"/>
        <end position="140"/>
    </location>
</feature>
<keyword evidence="5" id="KW-1185">Reference proteome</keyword>
<dbReference type="Proteomes" id="UP000736335">
    <property type="component" value="Unassembled WGS sequence"/>
</dbReference>